<feature type="transmembrane region" description="Helical" evidence="6">
    <location>
        <begin position="389"/>
        <end position="409"/>
    </location>
</feature>
<organism evidence="7 8">
    <name type="scientific">Acetobacterium woodii (strain ATCC 29683 / DSM 1030 / JCM 2381 / KCTC 1655 / WB1)</name>
    <dbReference type="NCBI Taxonomy" id="931626"/>
    <lineage>
        <taxon>Bacteria</taxon>
        <taxon>Bacillati</taxon>
        <taxon>Bacillota</taxon>
        <taxon>Clostridia</taxon>
        <taxon>Eubacteriales</taxon>
        <taxon>Eubacteriaceae</taxon>
        <taxon>Acetobacterium</taxon>
    </lineage>
</organism>
<feature type="transmembrane region" description="Helical" evidence="6">
    <location>
        <begin position="123"/>
        <end position="143"/>
    </location>
</feature>
<accession>H6LBB5</accession>
<dbReference type="KEGG" id="awo:Awo_c20940"/>
<keyword evidence="3 6" id="KW-0812">Transmembrane</keyword>
<dbReference type="eggNOG" id="COG2244">
    <property type="taxonomic scope" value="Bacteria"/>
</dbReference>
<dbReference type="PANTHER" id="PTHR30250:SF11">
    <property type="entry name" value="O-ANTIGEN TRANSPORTER-RELATED"/>
    <property type="match status" value="1"/>
</dbReference>
<evidence type="ECO:0000256" key="2">
    <source>
        <dbReference type="ARBA" id="ARBA00022475"/>
    </source>
</evidence>
<evidence type="ECO:0000313" key="8">
    <source>
        <dbReference type="Proteomes" id="UP000007177"/>
    </source>
</evidence>
<feature type="transmembrane region" description="Helical" evidence="6">
    <location>
        <begin position="155"/>
        <end position="174"/>
    </location>
</feature>
<dbReference type="GO" id="GO:0005886">
    <property type="term" value="C:plasma membrane"/>
    <property type="evidence" value="ECO:0007669"/>
    <property type="project" value="UniProtKB-SubCell"/>
</dbReference>
<evidence type="ECO:0000256" key="3">
    <source>
        <dbReference type="ARBA" id="ARBA00022692"/>
    </source>
</evidence>
<dbReference type="HOGENOM" id="CLU_022017_7_4_9"/>
<sequence>MGTSRTKLFFENFFVYGLGSVLSKIVPLIMLPIVTRLIPDSTYYGLSDLSSIVVSFGSAIAIMGMYDTMFRMFFEKDDLDYKKEVCSTALWFVLVFGIIISIILIFFKSYFSLWIFGDPKYESLLYVTAFSILISALSAIVIAPTRMQNQRKIFLVTNTVAPILAYSVSIPMLLHENYLFAIPSAVLISSTIMLVFFYILNRKWFDFKRLNIPLMKEMLKIGAPLMPIFIIYWIYTSCDRLMISQLMGNSFVGIYGVGSRVASVSQFIYLAFAGGWQYFAFSTMKDKDQVELTSNIFEYLALASFTTFVIIVPFTHFIFELFFTGDYINGYVVFPYLFLSPLILMLFQTIGNQFLVVKKTWPSLIILSAGAAINIALNYYLIIKIGIEGASIATLAGYLFSVIITSVVLLKMKLLIISKRMIAISLIFVLYILLWRISSPIEIFPAILISMATLIMFGALYKLEIHEIYKTGKKIIKDKLAL</sequence>
<feature type="transmembrane region" description="Helical" evidence="6">
    <location>
        <begin position="443"/>
        <end position="463"/>
    </location>
</feature>
<feature type="transmembrane region" description="Helical" evidence="6">
    <location>
        <begin position="89"/>
        <end position="111"/>
    </location>
</feature>
<evidence type="ECO:0000256" key="1">
    <source>
        <dbReference type="ARBA" id="ARBA00004651"/>
    </source>
</evidence>
<dbReference type="PANTHER" id="PTHR30250">
    <property type="entry name" value="PST FAMILY PREDICTED COLANIC ACID TRANSPORTER"/>
    <property type="match status" value="1"/>
</dbReference>
<dbReference type="AlphaFoldDB" id="H6LBB5"/>
<keyword evidence="2" id="KW-1003">Cell membrane</keyword>
<dbReference type="RefSeq" id="WP_014356470.1">
    <property type="nucleotide sequence ID" value="NC_016894.1"/>
</dbReference>
<feature type="transmembrane region" description="Helical" evidence="6">
    <location>
        <begin position="180"/>
        <end position="200"/>
    </location>
</feature>
<comment type="subcellular location">
    <subcellularLocation>
        <location evidence="1">Cell membrane</location>
        <topology evidence="1">Multi-pass membrane protein</topology>
    </subcellularLocation>
</comment>
<name>H6LBB5_ACEWD</name>
<feature type="transmembrane region" description="Helical" evidence="6">
    <location>
        <begin position="363"/>
        <end position="383"/>
    </location>
</feature>
<protein>
    <submittedName>
        <fullName evidence="7">Putative membrane protein</fullName>
    </submittedName>
</protein>
<feature type="transmembrane region" description="Helical" evidence="6">
    <location>
        <begin position="331"/>
        <end position="351"/>
    </location>
</feature>
<keyword evidence="8" id="KW-1185">Reference proteome</keyword>
<feature type="transmembrane region" description="Helical" evidence="6">
    <location>
        <begin position="296"/>
        <end position="319"/>
    </location>
</feature>
<dbReference type="InterPro" id="IPR050833">
    <property type="entry name" value="Poly_Biosynth_Transport"/>
</dbReference>
<evidence type="ECO:0000256" key="6">
    <source>
        <dbReference type="SAM" id="Phobius"/>
    </source>
</evidence>
<dbReference type="Pfam" id="PF13440">
    <property type="entry name" value="Polysacc_synt_3"/>
    <property type="match status" value="1"/>
</dbReference>
<feature type="transmembrane region" description="Helical" evidence="6">
    <location>
        <begin position="221"/>
        <end position="243"/>
    </location>
</feature>
<keyword evidence="5 6" id="KW-0472">Membrane</keyword>
<evidence type="ECO:0000256" key="5">
    <source>
        <dbReference type="ARBA" id="ARBA00023136"/>
    </source>
</evidence>
<feature type="transmembrane region" description="Helical" evidence="6">
    <location>
        <begin position="263"/>
        <end position="284"/>
    </location>
</feature>
<dbReference type="EMBL" id="CP002987">
    <property type="protein sequence ID" value="AFA48870.1"/>
    <property type="molecule type" value="Genomic_DNA"/>
</dbReference>
<dbReference type="OrthoDB" id="3249502at2"/>
<reference evidence="8" key="1">
    <citation type="submission" date="2011-07" db="EMBL/GenBank/DDBJ databases">
        <title>Complete genome sequence of Acetobacterium woodii.</title>
        <authorList>
            <person name="Poehlein A."/>
            <person name="Schmidt S."/>
            <person name="Kaster A.-K."/>
            <person name="Goenrich M."/>
            <person name="Vollmers J."/>
            <person name="Thuermer A."/>
            <person name="Gottschalk G."/>
            <person name="Thauer R.K."/>
            <person name="Daniel R."/>
            <person name="Mueller V."/>
        </authorList>
    </citation>
    <scope>NUCLEOTIDE SEQUENCE [LARGE SCALE GENOMIC DNA]</scope>
    <source>
        <strain evidence="8">ATCC 29683 / DSM 1030 / JCM 2381 / KCTC 1655 / WB1</strain>
    </source>
</reference>
<dbReference type="Proteomes" id="UP000007177">
    <property type="component" value="Chromosome"/>
</dbReference>
<evidence type="ECO:0000313" key="7">
    <source>
        <dbReference type="EMBL" id="AFA48870.1"/>
    </source>
</evidence>
<feature type="transmembrane region" description="Helical" evidence="6">
    <location>
        <begin position="49"/>
        <end position="68"/>
    </location>
</feature>
<reference evidence="7 8" key="2">
    <citation type="journal article" date="2012" name="PLoS ONE">
        <title>An ancient pathway combining carbon dioxide fixation with the generation and utilization of a sodium ion gradient for ATP synthesis.</title>
        <authorList>
            <person name="Poehlein A."/>
            <person name="Schmidt S."/>
            <person name="Kaster A.K."/>
            <person name="Goenrich M."/>
            <person name="Vollmers J."/>
            <person name="Thurmer A."/>
            <person name="Bertsch J."/>
            <person name="Schuchmann K."/>
            <person name="Voigt B."/>
            <person name="Hecker M."/>
            <person name="Daniel R."/>
            <person name="Thauer R.K."/>
            <person name="Gottschalk G."/>
            <person name="Muller V."/>
        </authorList>
    </citation>
    <scope>NUCLEOTIDE SEQUENCE [LARGE SCALE GENOMIC DNA]</scope>
    <source>
        <strain evidence="8">ATCC 29683 / DSM 1030 / JCM 2381 / KCTC 1655 / WB1</strain>
    </source>
</reference>
<keyword evidence="4 6" id="KW-1133">Transmembrane helix</keyword>
<feature type="transmembrane region" description="Helical" evidence="6">
    <location>
        <begin position="421"/>
        <end position="437"/>
    </location>
</feature>
<feature type="transmembrane region" description="Helical" evidence="6">
    <location>
        <begin position="12"/>
        <end position="34"/>
    </location>
</feature>
<gene>
    <name evidence="7" type="ordered locus">Awo_c20940</name>
</gene>
<dbReference type="STRING" id="931626.Awo_c20940"/>
<evidence type="ECO:0000256" key="4">
    <source>
        <dbReference type="ARBA" id="ARBA00022989"/>
    </source>
</evidence>
<proteinExistence type="predicted"/>